<evidence type="ECO:0000313" key="2">
    <source>
        <dbReference type="EMBL" id="KAJ5145953.1"/>
    </source>
</evidence>
<reference evidence="2" key="2">
    <citation type="journal article" date="2023" name="IMA Fungus">
        <title>Comparative genomic study of the Penicillium genus elucidates a diverse pangenome and 15 lateral gene transfer events.</title>
        <authorList>
            <person name="Petersen C."/>
            <person name="Sorensen T."/>
            <person name="Nielsen M.R."/>
            <person name="Sondergaard T.E."/>
            <person name="Sorensen J.L."/>
            <person name="Fitzpatrick D.A."/>
            <person name="Frisvad J.C."/>
            <person name="Nielsen K.L."/>
        </authorList>
    </citation>
    <scope>NUCLEOTIDE SEQUENCE</scope>
    <source>
        <strain evidence="2">IBT 22155</strain>
    </source>
</reference>
<evidence type="ECO:0000313" key="3">
    <source>
        <dbReference type="Proteomes" id="UP001149079"/>
    </source>
</evidence>
<gene>
    <name evidence="2" type="ORF">N7515_000517</name>
</gene>
<comment type="caution">
    <text evidence="2">The sequence shown here is derived from an EMBL/GenBank/DDBJ whole genome shotgun (WGS) entry which is preliminary data.</text>
</comment>
<dbReference type="Proteomes" id="UP001149079">
    <property type="component" value="Unassembled WGS sequence"/>
</dbReference>
<organism evidence="2 3">
    <name type="scientific">Penicillium bovifimosum</name>
    <dbReference type="NCBI Taxonomy" id="126998"/>
    <lineage>
        <taxon>Eukaryota</taxon>
        <taxon>Fungi</taxon>
        <taxon>Dikarya</taxon>
        <taxon>Ascomycota</taxon>
        <taxon>Pezizomycotina</taxon>
        <taxon>Eurotiomycetes</taxon>
        <taxon>Eurotiomycetidae</taxon>
        <taxon>Eurotiales</taxon>
        <taxon>Aspergillaceae</taxon>
        <taxon>Penicillium</taxon>
    </lineage>
</organism>
<accession>A0A9W9HFL0</accession>
<name>A0A9W9HFL0_9EURO</name>
<dbReference type="RefSeq" id="XP_056526427.1">
    <property type="nucleotide sequence ID" value="XM_056661261.1"/>
</dbReference>
<sequence length="146" mass="16236">MLSNRPGRMGITPDPQDPTYRQEKVQMHKDPPKRPGSIQCTGEEDRLDIKRLLNDRHVTLPWVQLMDASEALAASLAFNTSTEEYLNDAAPSDAEKKGAAAATRRPRVSEMQPPPFPEDDLEAACALSIHTLCTLARNTAYRLEHA</sequence>
<proteinExistence type="predicted"/>
<evidence type="ECO:0000256" key="1">
    <source>
        <dbReference type="SAM" id="MobiDB-lite"/>
    </source>
</evidence>
<feature type="region of interest" description="Disordered" evidence="1">
    <location>
        <begin position="1"/>
        <end position="40"/>
    </location>
</feature>
<feature type="region of interest" description="Disordered" evidence="1">
    <location>
        <begin position="87"/>
        <end position="117"/>
    </location>
</feature>
<protein>
    <submittedName>
        <fullName evidence="2">Uncharacterized protein</fullName>
    </submittedName>
</protein>
<dbReference type="EMBL" id="JAPQKL010000001">
    <property type="protein sequence ID" value="KAJ5145953.1"/>
    <property type="molecule type" value="Genomic_DNA"/>
</dbReference>
<dbReference type="GeneID" id="81400431"/>
<feature type="compositionally biased region" description="Basic and acidic residues" evidence="1">
    <location>
        <begin position="20"/>
        <end position="33"/>
    </location>
</feature>
<dbReference type="AlphaFoldDB" id="A0A9W9HFL0"/>
<reference evidence="2" key="1">
    <citation type="submission" date="2022-11" db="EMBL/GenBank/DDBJ databases">
        <authorList>
            <person name="Petersen C."/>
        </authorList>
    </citation>
    <scope>NUCLEOTIDE SEQUENCE</scope>
    <source>
        <strain evidence="2">IBT 22155</strain>
    </source>
</reference>
<keyword evidence="3" id="KW-1185">Reference proteome</keyword>